<dbReference type="PANTHER" id="PTHR35936:SF34">
    <property type="entry name" value="ABC TRANSPORTER EXTRACELLULAR-BINDING PROTEIN YCKB-RELATED"/>
    <property type="match status" value="1"/>
</dbReference>
<comment type="caution">
    <text evidence="7">The sequence shown here is derived from an EMBL/GenBank/DDBJ whole genome shotgun (WGS) entry which is preliminary data.</text>
</comment>
<dbReference type="Gene3D" id="3.40.190.10">
    <property type="entry name" value="Periplasmic binding protein-like II"/>
    <property type="match status" value="2"/>
</dbReference>
<keyword evidence="3 5" id="KW-0732">Signal</keyword>
<comment type="similarity">
    <text evidence="2 4">Belongs to the bacterial solute-binding protein 3 family.</text>
</comment>
<name>A0A318KM39_9FIRM</name>
<evidence type="ECO:0000313" key="7">
    <source>
        <dbReference type="EMBL" id="PXX76826.1"/>
    </source>
</evidence>
<evidence type="ECO:0000259" key="6">
    <source>
        <dbReference type="SMART" id="SM00062"/>
    </source>
</evidence>
<dbReference type="PROSITE" id="PS01039">
    <property type="entry name" value="SBP_BACTERIAL_3"/>
    <property type="match status" value="1"/>
</dbReference>
<dbReference type="InterPro" id="IPR001638">
    <property type="entry name" value="Solute-binding_3/MltF_N"/>
</dbReference>
<sequence length="273" mass="30026">MKNKIFKMLVLALFIMGSLNLTSCSKGNDLSSNPESSDLLAQIQERGSIIIAMEGTWAPWTYHDENDQLVGYDVEVAQLIADKLSVEAEFVEGEWDGLLAGLDAGRYDIMVNGVEITDDRAEKYDFSKPYAYNRTAVITLINNNEIQAMSDLEGKQTANTISSTYADLAEAYGAEVTGVDDLNQTFELLLSGRIDATLNAEVTYYDYMKAHPDAQIKIAVLTKEASKTAIPMRKGDASASLLQAVNTALTDLEENGELTRLSEKYFGTDISKE</sequence>
<feature type="domain" description="Solute-binding protein family 3/N-terminal" evidence="6">
    <location>
        <begin position="48"/>
        <end position="269"/>
    </location>
</feature>
<dbReference type="SUPFAM" id="SSF53850">
    <property type="entry name" value="Periplasmic binding protein-like II"/>
    <property type="match status" value="1"/>
</dbReference>
<evidence type="ECO:0000256" key="4">
    <source>
        <dbReference type="RuleBase" id="RU003744"/>
    </source>
</evidence>
<dbReference type="InterPro" id="IPR018313">
    <property type="entry name" value="SBP_3_CS"/>
</dbReference>
<dbReference type="Pfam" id="PF00497">
    <property type="entry name" value="SBP_bac_3"/>
    <property type="match status" value="1"/>
</dbReference>
<dbReference type="PANTHER" id="PTHR35936">
    <property type="entry name" value="MEMBRANE-BOUND LYTIC MUREIN TRANSGLYCOSYLASE F"/>
    <property type="match status" value="1"/>
</dbReference>
<keyword evidence="8" id="KW-1185">Reference proteome</keyword>
<evidence type="ECO:0000313" key="8">
    <source>
        <dbReference type="Proteomes" id="UP000247612"/>
    </source>
</evidence>
<dbReference type="AlphaFoldDB" id="A0A318KM39"/>
<feature type="chain" id="PRO_5039211129" evidence="5">
    <location>
        <begin position="24"/>
        <end position="273"/>
    </location>
</feature>
<reference evidence="7 8" key="1">
    <citation type="submission" date="2018-05" db="EMBL/GenBank/DDBJ databases">
        <title>Genomic Encyclopedia of Type Strains, Phase IV (KMG-IV): sequencing the most valuable type-strain genomes for metagenomic binning, comparative biology and taxonomic classification.</title>
        <authorList>
            <person name="Goeker M."/>
        </authorList>
    </citation>
    <scope>NUCLEOTIDE SEQUENCE [LARGE SCALE GENOMIC DNA]</scope>
    <source>
        <strain evidence="7 8">JC118</strain>
    </source>
</reference>
<protein>
    <submittedName>
        <fullName evidence="7">Amino acid ABC transporter substrate-binding protein (PAAT family)</fullName>
    </submittedName>
</protein>
<dbReference type="STRING" id="1034346.GCA_000313565_03331"/>
<evidence type="ECO:0000256" key="3">
    <source>
        <dbReference type="ARBA" id="ARBA00022729"/>
    </source>
</evidence>
<proteinExistence type="inferred from homology"/>
<feature type="signal peptide" evidence="5">
    <location>
        <begin position="1"/>
        <end position="23"/>
    </location>
</feature>
<evidence type="ECO:0000256" key="2">
    <source>
        <dbReference type="ARBA" id="ARBA00010333"/>
    </source>
</evidence>
<comment type="subcellular location">
    <subcellularLocation>
        <location evidence="1">Cell envelope</location>
    </subcellularLocation>
</comment>
<dbReference type="Proteomes" id="UP000247612">
    <property type="component" value="Unassembled WGS sequence"/>
</dbReference>
<evidence type="ECO:0000256" key="5">
    <source>
        <dbReference type="SAM" id="SignalP"/>
    </source>
</evidence>
<dbReference type="OrthoDB" id="9775197at2"/>
<dbReference type="EMBL" id="QJKH01000013">
    <property type="protein sequence ID" value="PXX76826.1"/>
    <property type="molecule type" value="Genomic_DNA"/>
</dbReference>
<organism evidence="7 8">
    <name type="scientific">Dielma fastidiosa</name>
    <dbReference type="NCBI Taxonomy" id="1034346"/>
    <lineage>
        <taxon>Bacteria</taxon>
        <taxon>Bacillati</taxon>
        <taxon>Bacillota</taxon>
        <taxon>Erysipelotrichia</taxon>
        <taxon>Erysipelotrichales</taxon>
        <taxon>Erysipelotrichaceae</taxon>
        <taxon>Dielma</taxon>
    </lineage>
</organism>
<dbReference type="RefSeq" id="WP_022939609.1">
    <property type="nucleotide sequence ID" value="NZ_CABKRQ010000011.1"/>
</dbReference>
<dbReference type="GO" id="GO:0030313">
    <property type="term" value="C:cell envelope"/>
    <property type="evidence" value="ECO:0007669"/>
    <property type="project" value="UniProtKB-SubCell"/>
</dbReference>
<accession>A0A318KM39</accession>
<dbReference type="SMART" id="SM00062">
    <property type="entry name" value="PBPb"/>
    <property type="match status" value="1"/>
</dbReference>
<evidence type="ECO:0000256" key="1">
    <source>
        <dbReference type="ARBA" id="ARBA00004196"/>
    </source>
</evidence>
<gene>
    <name evidence="7" type="ORF">DES51_11320</name>
</gene>